<organism evidence="6 7">
    <name type="scientific">Mucuna pruriens</name>
    <name type="common">Velvet bean</name>
    <name type="synonym">Dolichos pruriens</name>
    <dbReference type="NCBI Taxonomy" id="157652"/>
    <lineage>
        <taxon>Eukaryota</taxon>
        <taxon>Viridiplantae</taxon>
        <taxon>Streptophyta</taxon>
        <taxon>Embryophyta</taxon>
        <taxon>Tracheophyta</taxon>
        <taxon>Spermatophyta</taxon>
        <taxon>Magnoliopsida</taxon>
        <taxon>eudicotyledons</taxon>
        <taxon>Gunneridae</taxon>
        <taxon>Pentapetalae</taxon>
        <taxon>rosids</taxon>
        <taxon>fabids</taxon>
        <taxon>Fabales</taxon>
        <taxon>Fabaceae</taxon>
        <taxon>Papilionoideae</taxon>
        <taxon>50 kb inversion clade</taxon>
        <taxon>NPAAA clade</taxon>
        <taxon>indigoferoid/millettioid clade</taxon>
        <taxon>Phaseoleae</taxon>
        <taxon>Mucuna</taxon>
    </lineage>
</organism>
<comment type="caution">
    <text evidence="6">The sequence shown here is derived from an EMBL/GenBank/DDBJ whole genome shotgun (WGS) entry which is preliminary data.</text>
</comment>
<keyword evidence="4" id="KW-0961">Cell wall biogenesis/degradation</keyword>
<evidence type="ECO:0000313" key="6">
    <source>
        <dbReference type="EMBL" id="RDX89484.1"/>
    </source>
</evidence>
<dbReference type="InterPro" id="IPR012334">
    <property type="entry name" value="Pectin_lyas_fold"/>
</dbReference>
<evidence type="ECO:0000256" key="3">
    <source>
        <dbReference type="ARBA" id="ARBA00022525"/>
    </source>
</evidence>
<feature type="chain" id="PRO_5016563343" evidence="5">
    <location>
        <begin position="19"/>
        <end position="92"/>
    </location>
</feature>
<gene>
    <name evidence="6" type="primary">ADPG2</name>
    <name evidence="6" type="ORF">CR513_28788</name>
</gene>
<evidence type="ECO:0000313" key="7">
    <source>
        <dbReference type="Proteomes" id="UP000257109"/>
    </source>
</evidence>
<dbReference type="EMBL" id="QJKJ01005656">
    <property type="protein sequence ID" value="RDX89484.1"/>
    <property type="molecule type" value="Genomic_DNA"/>
</dbReference>
<dbReference type="SUPFAM" id="SSF51126">
    <property type="entry name" value="Pectin lyase-like"/>
    <property type="match status" value="1"/>
</dbReference>
<dbReference type="OrthoDB" id="1431875at2759"/>
<evidence type="ECO:0000256" key="4">
    <source>
        <dbReference type="ARBA" id="ARBA00023316"/>
    </source>
</evidence>
<sequence length="92" mass="10123">MQRLITCFIFCFVSSCFCVRSIGGENTFYNVIDYGARGDGKSDDSQAFLSAWQHTCGTQGTPTLVIPPEKVFLVKNIILNGTCIATNIHIQV</sequence>
<keyword evidence="3" id="KW-0964">Secreted</keyword>
<dbReference type="Proteomes" id="UP000257109">
    <property type="component" value="Unassembled WGS sequence"/>
</dbReference>
<dbReference type="InterPro" id="IPR011050">
    <property type="entry name" value="Pectin_lyase_fold/virulence"/>
</dbReference>
<proteinExistence type="predicted"/>
<protein>
    <submittedName>
        <fullName evidence="6">Polygalacturonase ADPG2</fullName>
    </submittedName>
</protein>
<name>A0A371GG07_MUCPR</name>
<evidence type="ECO:0000256" key="1">
    <source>
        <dbReference type="ARBA" id="ARBA00004191"/>
    </source>
</evidence>
<dbReference type="STRING" id="157652.A0A371GG07"/>
<dbReference type="Gene3D" id="2.160.20.10">
    <property type="entry name" value="Single-stranded right-handed beta-helix, Pectin lyase-like"/>
    <property type="match status" value="1"/>
</dbReference>
<dbReference type="GO" id="GO:0071555">
    <property type="term" value="P:cell wall organization"/>
    <property type="evidence" value="ECO:0007669"/>
    <property type="project" value="UniProtKB-KW"/>
</dbReference>
<dbReference type="AlphaFoldDB" id="A0A371GG07"/>
<evidence type="ECO:0000256" key="2">
    <source>
        <dbReference type="ARBA" id="ARBA00022512"/>
    </source>
</evidence>
<dbReference type="PANTHER" id="PTHR31375">
    <property type="match status" value="1"/>
</dbReference>
<feature type="non-terminal residue" evidence="6">
    <location>
        <position position="1"/>
    </location>
</feature>
<keyword evidence="2" id="KW-0134">Cell wall</keyword>
<feature type="signal peptide" evidence="5">
    <location>
        <begin position="1"/>
        <end position="18"/>
    </location>
</feature>
<reference evidence="6" key="1">
    <citation type="submission" date="2018-05" db="EMBL/GenBank/DDBJ databases">
        <title>Draft genome of Mucuna pruriens seed.</title>
        <authorList>
            <person name="Nnadi N.E."/>
            <person name="Vos R."/>
            <person name="Hasami M.H."/>
            <person name="Devisetty U.K."/>
            <person name="Aguiy J.C."/>
        </authorList>
    </citation>
    <scope>NUCLEOTIDE SEQUENCE [LARGE SCALE GENOMIC DNA]</scope>
    <source>
        <strain evidence="6">JCA_2017</strain>
    </source>
</reference>
<dbReference type="PROSITE" id="PS51257">
    <property type="entry name" value="PROKAR_LIPOPROTEIN"/>
    <property type="match status" value="1"/>
</dbReference>
<accession>A0A371GG07</accession>
<keyword evidence="5" id="KW-0732">Signal</keyword>
<comment type="subcellular location">
    <subcellularLocation>
        <location evidence="1">Secreted</location>
        <location evidence="1">Cell wall</location>
    </subcellularLocation>
</comment>
<evidence type="ECO:0000256" key="5">
    <source>
        <dbReference type="SAM" id="SignalP"/>
    </source>
</evidence>
<keyword evidence="7" id="KW-1185">Reference proteome</keyword>